<evidence type="ECO:0000313" key="1">
    <source>
        <dbReference type="EMBL" id="GJS92587.1"/>
    </source>
</evidence>
<protein>
    <submittedName>
        <fullName evidence="1">Uncharacterized protein</fullName>
    </submittedName>
</protein>
<organism evidence="1 2">
    <name type="scientific">Tanacetum coccineum</name>
    <dbReference type="NCBI Taxonomy" id="301880"/>
    <lineage>
        <taxon>Eukaryota</taxon>
        <taxon>Viridiplantae</taxon>
        <taxon>Streptophyta</taxon>
        <taxon>Embryophyta</taxon>
        <taxon>Tracheophyta</taxon>
        <taxon>Spermatophyta</taxon>
        <taxon>Magnoliopsida</taxon>
        <taxon>eudicotyledons</taxon>
        <taxon>Gunneridae</taxon>
        <taxon>Pentapetalae</taxon>
        <taxon>asterids</taxon>
        <taxon>campanulids</taxon>
        <taxon>Asterales</taxon>
        <taxon>Asteraceae</taxon>
        <taxon>Asteroideae</taxon>
        <taxon>Anthemideae</taxon>
        <taxon>Anthemidinae</taxon>
        <taxon>Tanacetum</taxon>
    </lineage>
</organism>
<comment type="caution">
    <text evidence="1">The sequence shown here is derived from an EMBL/GenBank/DDBJ whole genome shotgun (WGS) entry which is preliminary data.</text>
</comment>
<name>A0ABQ4ZTX1_9ASTR</name>
<reference evidence="1" key="2">
    <citation type="submission" date="2022-01" db="EMBL/GenBank/DDBJ databases">
        <authorList>
            <person name="Yamashiro T."/>
            <person name="Shiraishi A."/>
            <person name="Satake H."/>
            <person name="Nakayama K."/>
        </authorList>
    </citation>
    <scope>NUCLEOTIDE SEQUENCE</scope>
</reference>
<accession>A0ABQ4ZTX1</accession>
<keyword evidence="2" id="KW-1185">Reference proteome</keyword>
<reference evidence="1" key="1">
    <citation type="journal article" date="2022" name="Int. J. Mol. Sci.">
        <title>Draft Genome of Tanacetum Coccineum: Genomic Comparison of Closely Related Tanacetum-Family Plants.</title>
        <authorList>
            <person name="Yamashiro T."/>
            <person name="Shiraishi A."/>
            <person name="Nakayama K."/>
            <person name="Satake H."/>
        </authorList>
    </citation>
    <scope>NUCLEOTIDE SEQUENCE</scope>
</reference>
<evidence type="ECO:0000313" key="2">
    <source>
        <dbReference type="Proteomes" id="UP001151760"/>
    </source>
</evidence>
<sequence length="142" mass="15629">MVIVSITLYFGGDIPTRLSGDLPNVPHGPIISGNGQRRDPKQATSWEDPMLISRFPGCEDLFASRQYPHEFLILSFSLGKSRSENGVGFQTKNMALVVIPYREAEGLVIAREIEILSFLKCLLHALRGTLAIPLVGDFGTDN</sequence>
<gene>
    <name evidence="1" type="ORF">Tco_0799555</name>
</gene>
<dbReference type="EMBL" id="BQNB010011592">
    <property type="protein sequence ID" value="GJS92587.1"/>
    <property type="molecule type" value="Genomic_DNA"/>
</dbReference>
<proteinExistence type="predicted"/>
<dbReference type="Proteomes" id="UP001151760">
    <property type="component" value="Unassembled WGS sequence"/>
</dbReference>